<reference evidence="6 7" key="1">
    <citation type="journal article" date="2020" name="Front. Microbiol.">
        <title>Single-cell genomics of novel Actinobacteria with the Wood-Ljungdahl pathway discovered in a serpentinizing system.</title>
        <authorList>
            <person name="Merino N."/>
            <person name="Kawai M."/>
            <person name="Boyd E.S."/>
            <person name="Colman D.R."/>
            <person name="McGlynn S.E."/>
            <person name="Nealson K.H."/>
            <person name="Kurokawa K."/>
            <person name="Hongoh Y."/>
        </authorList>
    </citation>
    <scope>NUCLEOTIDE SEQUENCE [LARGE SCALE GENOMIC DNA]</scope>
    <source>
        <strain evidence="6 7">S44</strain>
    </source>
</reference>
<dbReference type="CDD" id="cd04186">
    <property type="entry name" value="GT_2_like_c"/>
    <property type="match status" value="1"/>
</dbReference>
<dbReference type="GO" id="GO:0016757">
    <property type="term" value="F:glycosyltransferase activity"/>
    <property type="evidence" value="ECO:0007669"/>
    <property type="project" value="UniProtKB-KW"/>
</dbReference>
<dbReference type="EMBL" id="BLSC01000145">
    <property type="protein sequence ID" value="GFP37722.1"/>
    <property type="molecule type" value="Genomic_DNA"/>
</dbReference>
<name>A0A6V8PYX3_9ACTN</name>
<dbReference type="AlphaFoldDB" id="A0A6V8PYX3"/>
<dbReference type="PANTHER" id="PTHR43179:SF12">
    <property type="entry name" value="GALACTOFURANOSYLTRANSFERASE GLFT2"/>
    <property type="match status" value="1"/>
</dbReference>
<evidence type="ECO:0000256" key="4">
    <source>
        <dbReference type="ARBA" id="ARBA00022679"/>
    </source>
</evidence>
<dbReference type="Proteomes" id="UP000561271">
    <property type="component" value="Unassembled WGS sequence"/>
</dbReference>
<proteinExistence type="inferred from homology"/>
<dbReference type="Pfam" id="PF00535">
    <property type="entry name" value="Glycos_transf_2"/>
    <property type="match status" value="1"/>
</dbReference>
<dbReference type="RefSeq" id="WP_176231884.1">
    <property type="nucleotide sequence ID" value="NZ_BLSC01000145.1"/>
</dbReference>
<dbReference type="InterPro" id="IPR001173">
    <property type="entry name" value="Glyco_trans_2-like"/>
</dbReference>
<gene>
    <name evidence="6" type="ORF">HKBW3S44_01399</name>
</gene>
<dbReference type="PANTHER" id="PTHR43179">
    <property type="entry name" value="RHAMNOSYLTRANSFERASE WBBL"/>
    <property type="match status" value="1"/>
</dbReference>
<evidence type="ECO:0000259" key="5">
    <source>
        <dbReference type="Pfam" id="PF00535"/>
    </source>
</evidence>
<comment type="pathway">
    <text evidence="1">Cell wall biogenesis; cell wall polysaccharide biosynthesis.</text>
</comment>
<sequence>MEMGNLPQGALPSTCDLIFVNYNGKEFIERCLSSLLNMEYDKDFFNVILVDNGSIDGSVDFVKEYFPWVKLIANKENLGFAGGMNAGLKHATGKYVLIMNLDTEVHPSFLKEMVETADSDPTIGIVTCKVLHLDEKNIIDTVGGANVDIYGFPSLIGGGEVDHGQYDYVTEVFASGHYLARREVLEKIGGFDAKLFLSTDDIDIGWRAQLLGYRVVVNPFAIIYHKISGLLLKDKKQTDINVRSRIRYLAERSTLRMLLKNYSSYTLLKILPRYFMLLFLEFSLFLSMGKFKLALSDVKAVLWNIKNLLDTYRLHKQIQRMRVVDDHTIQRKMIKKSLKISNFRRFYNAFKKVS</sequence>
<evidence type="ECO:0000313" key="7">
    <source>
        <dbReference type="Proteomes" id="UP000561271"/>
    </source>
</evidence>
<dbReference type="SUPFAM" id="SSF53448">
    <property type="entry name" value="Nucleotide-diphospho-sugar transferases"/>
    <property type="match status" value="1"/>
</dbReference>
<feature type="domain" description="Glycosyltransferase 2-like" evidence="5">
    <location>
        <begin position="18"/>
        <end position="188"/>
    </location>
</feature>
<accession>A0A6V8PYX3</accession>
<keyword evidence="4 6" id="KW-0808">Transferase</keyword>
<dbReference type="Gene3D" id="3.90.550.10">
    <property type="entry name" value="Spore Coat Polysaccharide Biosynthesis Protein SpsA, Chain A"/>
    <property type="match status" value="1"/>
</dbReference>
<organism evidence="6 7">
    <name type="scientific">Candidatus Hakubella thermalkaliphila</name>
    <dbReference type="NCBI Taxonomy" id="2754717"/>
    <lineage>
        <taxon>Bacteria</taxon>
        <taxon>Bacillati</taxon>
        <taxon>Actinomycetota</taxon>
        <taxon>Actinomycetota incertae sedis</taxon>
        <taxon>Candidatus Hakubellales</taxon>
        <taxon>Candidatus Hakubellaceae</taxon>
        <taxon>Candidatus Hakubella</taxon>
    </lineage>
</organism>
<evidence type="ECO:0000313" key="6">
    <source>
        <dbReference type="EMBL" id="GFP37722.1"/>
    </source>
</evidence>
<protein>
    <submittedName>
        <fullName evidence="6">Rhamnosyltransferase</fullName>
    </submittedName>
</protein>
<evidence type="ECO:0000256" key="1">
    <source>
        <dbReference type="ARBA" id="ARBA00004776"/>
    </source>
</evidence>
<evidence type="ECO:0000256" key="3">
    <source>
        <dbReference type="ARBA" id="ARBA00022676"/>
    </source>
</evidence>
<comment type="caution">
    <text evidence="6">The sequence shown here is derived from an EMBL/GenBank/DDBJ whole genome shotgun (WGS) entry which is preliminary data.</text>
</comment>
<comment type="similarity">
    <text evidence="2">Belongs to the glycosyltransferase 2 family.</text>
</comment>
<dbReference type="InterPro" id="IPR029044">
    <property type="entry name" value="Nucleotide-diphossugar_trans"/>
</dbReference>
<keyword evidence="3" id="KW-0328">Glycosyltransferase</keyword>
<evidence type="ECO:0000256" key="2">
    <source>
        <dbReference type="ARBA" id="ARBA00006739"/>
    </source>
</evidence>